<feature type="region of interest" description="Disordered" evidence="1">
    <location>
        <begin position="182"/>
        <end position="214"/>
    </location>
</feature>
<keyword evidence="3" id="KW-1185">Reference proteome</keyword>
<organism evidence="2 3">
    <name type="scientific">Candidatus Endonucleibacter bathymodioli</name>
    <dbReference type="NCBI Taxonomy" id="539814"/>
    <lineage>
        <taxon>Bacteria</taxon>
        <taxon>Pseudomonadati</taxon>
        <taxon>Pseudomonadota</taxon>
        <taxon>Gammaproteobacteria</taxon>
        <taxon>Oceanospirillales</taxon>
        <taxon>Endozoicomonadaceae</taxon>
        <taxon>Candidatus Endonucleibacter</taxon>
    </lineage>
</organism>
<name>A0AA90SNA8_9GAMM</name>
<accession>A0AA90SNA8</accession>
<comment type="caution">
    <text evidence="2">The sequence shown here is derived from an EMBL/GenBank/DDBJ whole genome shotgun (WGS) entry which is preliminary data.</text>
</comment>
<gene>
    <name evidence="2" type="ORF">QS748_11825</name>
</gene>
<evidence type="ECO:0000256" key="1">
    <source>
        <dbReference type="SAM" id="MobiDB-lite"/>
    </source>
</evidence>
<proteinExistence type="predicted"/>
<dbReference type="Proteomes" id="UP001178148">
    <property type="component" value="Unassembled WGS sequence"/>
</dbReference>
<evidence type="ECO:0000313" key="3">
    <source>
        <dbReference type="Proteomes" id="UP001178148"/>
    </source>
</evidence>
<feature type="compositionally biased region" description="Polar residues" evidence="1">
    <location>
        <begin position="194"/>
        <end position="214"/>
    </location>
</feature>
<reference evidence="2 3" key="1">
    <citation type="journal article" date="2023" name="bioRxiv">
        <title>An intranuclear bacterial parasite of deep-sea mussels expresses apoptosis inhibitors acquired from its host.</title>
        <authorList>
            <person name="Gonzalez Porras M.A."/>
            <person name="Assie A."/>
            <person name="Tietjen M."/>
            <person name="Violette M."/>
            <person name="Kleiner M."/>
            <person name="Gruber-Vodicka H."/>
            <person name="Dubilier N."/>
            <person name="Leisch N."/>
        </authorList>
    </citation>
    <scope>NUCLEOTIDE SEQUENCE [LARGE SCALE GENOMIC DNA]</scope>
    <source>
        <strain evidence="2">IAP13</strain>
    </source>
</reference>
<dbReference type="EMBL" id="JASXSV010000021">
    <property type="protein sequence ID" value="MDP0589831.1"/>
    <property type="molecule type" value="Genomic_DNA"/>
</dbReference>
<dbReference type="AlphaFoldDB" id="A0AA90SNA8"/>
<protein>
    <submittedName>
        <fullName evidence="2">Uncharacterized protein</fullName>
    </submittedName>
</protein>
<sequence>MPYLSNLLRKHTTRYVLLIICYIFISGKTLAGDVTITLDDCKNIYSYLKNLKNSDPNSTEQHHYILAMHLYTLCLNIFNNKLPKQERIKFKDLEVSLLHANILPYISRDTIIPYTYGDRTLTFMAHHINLNRESILTFNFFLGLIQLPKEVGSAKMHLALKSCLDTPQLQRFITQIKEEFIHPPSSDGKDGIITSISQDHSSQSGIQHNETFAR</sequence>
<evidence type="ECO:0000313" key="2">
    <source>
        <dbReference type="EMBL" id="MDP0589831.1"/>
    </source>
</evidence>